<dbReference type="InterPro" id="IPR011701">
    <property type="entry name" value="MFS"/>
</dbReference>
<feature type="transmembrane region" description="Helical" evidence="4">
    <location>
        <begin position="251"/>
        <end position="270"/>
    </location>
</feature>
<evidence type="ECO:0000256" key="1">
    <source>
        <dbReference type="ARBA" id="ARBA00004141"/>
    </source>
</evidence>
<dbReference type="EMBL" id="JAULSO010000001">
    <property type="protein sequence ID" value="KAK3694008.1"/>
    <property type="molecule type" value="Genomic_DNA"/>
</dbReference>
<dbReference type="Gene3D" id="1.20.1250.20">
    <property type="entry name" value="MFS general substrate transporter like domains"/>
    <property type="match status" value="2"/>
</dbReference>
<feature type="compositionally biased region" description="Low complexity" evidence="3">
    <location>
        <begin position="44"/>
        <end position="61"/>
    </location>
</feature>
<reference evidence="6" key="1">
    <citation type="journal article" date="2023" name="Mol. Phylogenet. Evol.">
        <title>Genome-scale phylogeny and comparative genomics of the fungal order Sordariales.</title>
        <authorList>
            <person name="Hensen N."/>
            <person name="Bonometti L."/>
            <person name="Westerberg I."/>
            <person name="Brannstrom I.O."/>
            <person name="Guillou S."/>
            <person name="Cros-Aarteil S."/>
            <person name="Calhoun S."/>
            <person name="Haridas S."/>
            <person name="Kuo A."/>
            <person name="Mondo S."/>
            <person name="Pangilinan J."/>
            <person name="Riley R."/>
            <person name="LaButti K."/>
            <person name="Andreopoulos B."/>
            <person name="Lipzen A."/>
            <person name="Chen C."/>
            <person name="Yan M."/>
            <person name="Daum C."/>
            <person name="Ng V."/>
            <person name="Clum A."/>
            <person name="Steindorff A."/>
            <person name="Ohm R.A."/>
            <person name="Martin F."/>
            <person name="Silar P."/>
            <person name="Natvig D.O."/>
            <person name="Lalanne C."/>
            <person name="Gautier V."/>
            <person name="Ament-Velasquez S.L."/>
            <person name="Kruys A."/>
            <person name="Hutchinson M.I."/>
            <person name="Powell A.J."/>
            <person name="Barry K."/>
            <person name="Miller A.N."/>
            <person name="Grigoriev I.V."/>
            <person name="Debuchy R."/>
            <person name="Gladieux P."/>
            <person name="Hiltunen Thoren M."/>
            <person name="Johannesson H."/>
        </authorList>
    </citation>
    <scope>NUCLEOTIDE SEQUENCE</scope>
    <source>
        <strain evidence="6">CBS 314.62</strain>
    </source>
</reference>
<feature type="transmembrane region" description="Helical" evidence="4">
    <location>
        <begin position="452"/>
        <end position="470"/>
    </location>
</feature>
<feature type="transmembrane region" description="Helical" evidence="4">
    <location>
        <begin position="323"/>
        <end position="348"/>
    </location>
</feature>
<sequence length="516" mass="54763">MSDLAKTSTPPPSSDAKTADRALTITVAAAPPGRDSGRDDGDDAQSARSASDTSSATSNAPLIRDADRDRDRANDSDNPNSNNPKTAAATTSTNADAATTTSGRGGSSIHGGDEAYPEGGVRAWLVVLGSWLALFASLGLMNILATFQTYMSTNQLVDYDDGTVGWIFSVYTFTSFFLGLYVGPLFDKYGPRWLLLAGTLCLALSLVLLSLSFAYWHFLLAFGVLGGLASSLLFTPSIAAVGHFFLRRRGLATGIASTAGSVAGVVFPLMLQRLFATVGWAWAMRALALVCLAATVVANFLVRARLPPAKDASPHPSVRIFTTNAAFAWTTAAVFMLEFALFIPLTYISSYALSKGFSHAFSFHILTILNTGSVFGRVLSGFWADRIGPFNANMISVLVTILLTFCVWLPAGDTVAGIVVFALVFGFTSGSNISLVPVAIGRLCKTQEYGRYYATCYTIVSMAVLVGIPIAGQVVHANHGDYWGLIVMTGVFYIGSLGAFAMAKYTVVGLQPWAIL</sequence>
<comment type="subcellular location">
    <subcellularLocation>
        <location evidence="1">Membrane</location>
        <topology evidence="1">Multi-pass membrane protein</topology>
    </subcellularLocation>
</comment>
<feature type="transmembrane region" description="Helical" evidence="4">
    <location>
        <begin position="123"/>
        <end position="144"/>
    </location>
</feature>
<feature type="transmembrane region" description="Helical" evidence="4">
    <location>
        <begin position="193"/>
        <end position="216"/>
    </location>
</feature>
<evidence type="ECO:0000256" key="4">
    <source>
        <dbReference type="SAM" id="Phobius"/>
    </source>
</evidence>
<dbReference type="PROSITE" id="PS50850">
    <property type="entry name" value="MFS"/>
    <property type="match status" value="1"/>
</dbReference>
<feature type="compositionally biased region" description="Low complexity" evidence="3">
    <location>
        <begin position="76"/>
        <end position="102"/>
    </location>
</feature>
<evidence type="ECO:0000256" key="3">
    <source>
        <dbReference type="SAM" id="MobiDB-lite"/>
    </source>
</evidence>
<feature type="region of interest" description="Disordered" evidence="3">
    <location>
        <begin position="1"/>
        <end position="111"/>
    </location>
</feature>
<dbReference type="InterPro" id="IPR020846">
    <property type="entry name" value="MFS_dom"/>
</dbReference>
<organism evidence="6 7">
    <name type="scientific">Podospora appendiculata</name>
    <dbReference type="NCBI Taxonomy" id="314037"/>
    <lineage>
        <taxon>Eukaryota</taxon>
        <taxon>Fungi</taxon>
        <taxon>Dikarya</taxon>
        <taxon>Ascomycota</taxon>
        <taxon>Pezizomycotina</taxon>
        <taxon>Sordariomycetes</taxon>
        <taxon>Sordariomycetidae</taxon>
        <taxon>Sordariales</taxon>
        <taxon>Podosporaceae</taxon>
        <taxon>Podospora</taxon>
    </lineage>
</organism>
<dbReference type="PANTHER" id="PTHR11360">
    <property type="entry name" value="MONOCARBOXYLATE TRANSPORTER"/>
    <property type="match status" value="1"/>
</dbReference>
<feature type="transmembrane region" description="Helical" evidence="4">
    <location>
        <begin position="417"/>
        <end position="440"/>
    </location>
</feature>
<feature type="transmembrane region" description="Helical" evidence="4">
    <location>
        <begin position="164"/>
        <end position="186"/>
    </location>
</feature>
<dbReference type="PANTHER" id="PTHR11360:SF177">
    <property type="entry name" value="RIBOFLAVIN TRANSPORTER MCH5"/>
    <property type="match status" value="1"/>
</dbReference>
<dbReference type="GO" id="GO:0016020">
    <property type="term" value="C:membrane"/>
    <property type="evidence" value="ECO:0007669"/>
    <property type="project" value="UniProtKB-SubCell"/>
</dbReference>
<dbReference type="InterPro" id="IPR036259">
    <property type="entry name" value="MFS_trans_sf"/>
</dbReference>
<dbReference type="SUPFAM" id="SSF103473">
    <property type="entry name" value="MFS general substrate transporter"/>
    <property type="match status" value="1"/>
</dbReference>
<feature type="domain" description="Major facilitator superfamily (MFS) profile" evidence="5">
    <location>
        <begin position="122"/>
        <end position="507"/>
    </location>
</feature>
<accession>A0AAE0XIG6</accession>
<keyword evidence="7" id="KW-1185">Reference proteome</keyword>
<evidence type="ECO:0000313" key="7">
    <source>
        <dbReference type="Proteomes" id="UP001270362"/>
    </source>
</evidence>
<keyword evidence="4" id="KW-0812">Transmembrane</keyword>
<dbReference type="Proteomes" id="UP001270362">
    <property type="component" value="Unassembled WGS sequence"/>
</dbReference>
<proteinExistence type="inferred from homology"/>
<comment type="caution">
    <text evidence="6">The sequence shown here is derived from an EMBL/GenBank/DDBJ whole genome shotgun (WGS) entry which is preliminary data.</text>
</comment>
<dbReference type="AlphaFoldDB" id="A0AAE0XIG6"/>
<feature type="transmembrane region" description="Helical" evidence="4">
    <location>
        <begin position="482"/>
        <end position="503"/>
    </location>
</feature>
<evidence type="ECO:0000256" key="2">
    <source>
        <dbReference type="ARBA" id="ARBA00006727"/>
    </source>
</evidence>
<feature type="transmembrane region" description="Helical" evidence="4">
    <location>
        <begin position="282"/>
        <end position="302"/>
    </location>
</feature>
<keyword evidence="4" id="KW-1133">Transmembrane helix</keyword>
<evidence type="ECO:0000259" key="5">
    <source>
        <dbReference type="PROSITE" id="PS50850"/>
    </source>
</evidence>
<name>A0AAE0XIG6_9PEZI</name>
<reference evidence="6" key="2">
    <citation type="submission" date="2023-06" db="EMBL/GenBank/DDBJ databases">
        <authorList>
            <consortium name="Lawrence Berkeley National Laboratory"/>
            <person name="Haridas S."/>
            <person name="Hensen N."/>
            <person name="Bonometti L."/>
            <person name="Westerberg I."/>
            <person name="Brannstrom I.O."/>
            <person name="Guillou S."/>
            <person name="Cros-Aarteil S."/>
            <person name="Calhoun S."/>
            <person name="Kuo A."/>
            <person name="Mondo S."/>
            <person name="Pangilinan J."/>
            <person name="Riley R."/>
            <person name="Labutti K."/>
            <person name="Andreopoulos B."/>
            <person name="Lipzen A."/>
            <person name="Chen C."/>
            <person name="Yanf M."/>
            <person name="Daum C."/>
            <person name="Ng V."/>
            <person name="Clum A."/>
            <person name="Steindorff A."/>
            <person name="Ohm R."/>
            <person name="Martin F."/>
            <person name="Silar P."/>
            <person name="Natvig D."/>
            <person name="Lalanne C."/>
            <person name="Gautier V."/>
            <person name="Ament-Velasquez S.L."/>
            <person name="Kruys A."/>
            <person name="Hutchinson M.I."/>
            <person name="Powell A.J."/>
            <person name="Barry K."/>
            <person name="Miller A.N."/>
            <person name="Grigoriev I.V."/>
            <person name="Debuchy R."/>
            <person name="Gladieux P."/>
            <person name="Thoren M.H."/>
            <person name="Johannesson H."/>
        </authorList>
    </citation>
    <scope>NUCLEOTIDE SEQUENCE</scope>
    <source>
        <strain evidence="6">CBS 314.62</strain>
    </source>
</reference>
<feature type="compositionally biased region" description="Basic and acidic residues" evidence="3">
    <location>
        <begin position="64"/>
        <end position="75"/>
    </location>
</feature>
<protein>
    <submittedName>
        <fullName evidence="6">Major facilitator superfamily domain-containing protein</fullName>
    </submittedName>
</protein>
<keyword evidence="4" id="KW-0472">Membrane</keyword>
<feature type="transmembrane region" description="Helical" evidence="4">
    <location>
        <begin position="222"/>
        <end position="246"/>
    </location>
</feature>
<dbReference type="InterPro" id="IPR050327">
    <property type="entry name" value="Proton-linked_MCT"/>
</dbReference>
<evidence type="ECO:0000313" key="6">
    <source>
        <dbReference type="EMBL" id="KAK3694008.1"/>
    </source>
</evidence>
<feature type="transmembrane region" description="Helical" evidence="4">
    <location>
        <begin position="392"/>
        <end position="411"/>
    </location>
</feature>
<gene>
    <name evidence="6" type="ORF">B0T22DRAFT_451390</name>
</gene>
<dbReference type="Pfam" id="PF07690">
    <property type="entry name" value="MFS_1"/>
    <property type="match status" value="1"/>
</dbReference>
<comment type="similarity">
    <text evidence="2">Belongs to the major facilitator superfamily. Monocarboxylate porter (TC 2.A.1.13) family.</text>
</comment>
<feature type="transmembrane region" description="Helical" evidence="4">
    <location>
        <begin position="360"/>
        <end position="380"/>
    </location>
</feature>
<dbReference type="GO" id="GO:0022857">
    <property type="term" value="F:transmembrane transporter activity"/>
    <property type="evidence" value="ECO:0007669"/>
    <property type="project" value="InterPro"/>
</dbReference>